<protein>
    <submittedName>
        <fullName evidence="1">Uncharacterized protein</fullName>
    </submittedName>
</protein>
<dbReference type="EnsemblMetazoa" id="AATE006724-RA">
    <property type="protein sequence ID" value="AATE006724-PA.1"/>
    <property type="gene ID" value="AATE006724"/>
</dbReference>
<evidence type="ECO:0000313" key="1">
    <source>
        <dbReference type="EnsemblMetazoa" id="AATE006724-PA.1"/>
    </source>
</evidence>
<name>A0A182IWB5_ANOAO</name>
<dbReference type="VEuPathDB" id="VectorBase:AATE006724"/>
<sequence length="233" mass="24964">MQQKQNDTALVITEPPQRTPSVVSNVSRMTSASVASTKGTLPSATLSLVVVDPEQLETTENILREPSTVSQPGQYIERPAQQEHFPSITTSPAITGCISGADLDENTNGSYSESLSVVSLIPIDTAAPTFGEVDKRPFTKPAAAVFVRQQLPLEAVQEEQPPEQREPYPSTLQSCASCAADSVLDPPEQQQHTTIAVADRAVATRSSVELRPVDHWTGETGGACGEQCCCQSW</sequence>
<proteinExistence type="predicted"/>
<dbReference type="EMBL" id="AXCP01007267">
    <property type="status" value="NOT_ANNOTATED_CDS"/>
    <property type="molecule type" value="Genomic_DNA"/>
</dbReference>
<reference evidence="1" key="1">
    <citation type="submission" date="2022-08" db="UniProtKB">
        <authorList>
            <consortium name="EnsemblMetazoa"/>
        </authorList>
    </citation>
    <scope>IDENTIFICATION</scope>
    <source>
        <strain evidence="1">EBRO</strain>
    </source>
</reference>
<accession>A0A182IWB5</accession>
<organism evidence="1">
    <name type="scientific">Anopheles atroparvus</name>
    <name type="common">European mosquito</name>
    <dbReference type="NCBI Taxonomy" id="41427"/>
    <lineage>
        <taxon>Eukaryota</taxon>
        <taxon>Metazoa</taxon>
        <taxon>Ecdysozoa</taxon>
        <taxon>Arthropoda</taxon>
        <taxon>Hexapoda</taxon>
        <taxon>Insecta</taxon>
        <taxon>Pterygota</taxon>
        <taxon>Neoptera</taxon>
        <taxon>Endopterygota</taxon>
        <taxon>Diptera</taxon>
        <taxon>Nematocera</taxon>
        <taxon>Culicoidea</taxon>
        <taxon>Culicidae</taxon>
        <taxon>Anophelinae</taxon>
        <taxon>Anopheles</taxon>
    </lineage>
</organism>
<dbReference type="AlphaFoldDB" id="A0A182IWB5"/>